<keyword evidence="4" id="KW-1185">Reference proteome</keyword>
<protein>
    <submittedName>
        <fullName evidence="3">Uncharacterized protein</fullName>
    </submittedName>
</protein>
<feature type="compositionally biased region" description="Polar residues" evidence="1">
    <location>
        <begin position="1"/>
        <end position="10"/>
    </location>
</feature>
<keyword evidence="2" id="KW-1133">Transmembrane helix</keyword>
<dbReference type="AlphaFoldDB" id="A0ABD5SLC1"/>
<feature type="transmembrane region" description="Helical" evidence="2">
    <location>
        <begin position="83"/>
        <end position="105"/>
    </location>
</feature>
<feature type="region of interest" description="Disordered" evidence="1">
    <location>
        <begin position="1"/>
        <end position="22"/>
    </location>
</feature>
<proteinExistence type="predicted"/>
<evidence type="ECO:0000256" key="2">
    <source>
        <dbReference type="SAM" id="Phobius"/>
    </source>
</evidence>
<evidence type="ECO:0000313" key="3">
    <source>
        <dbReference type="EMBL" id="MFC6765853.1"/>
    </source>
</evidence>
<dbReference type="Proteomes" id="UP001596383">
    <property type="component" value="Unassembled WGS sequence"/>
</dbReference>
<feature type="transmembrane region" description="Helical" evidence="2">
    <location>
        <begin position="145"/>
        <end position="166"/>
    </location>
</feature>
<feature type="transmembrane region" description="Helical" evidence="2">
    <location>
        <begin position="178"/>
        <end position="201"/>
    </location>
</feature>
<name>A0ABD5SLC1_9EURY</name>
<gene>
    <name evidence="3" type="ORF">ACFQE6_12885</name>
</gene>
<dbReference type="EMBL" id="JBHSWV010000198">
    <property type="protein sequence ID" value="MFC6765853.1"/>
    <property type="molecule type" value="Genomic_DNA"/>
</dbReference>
<dbReference type="RefSeq" id="WP_273738848.1">
    <property type="nucleotide sequence ID" value="NZ_JAQIVI010000198.1"/>
</dbReference>
<reference evidence="3 4" key="1">
    <citation type="journal article" date="2019" name="Int. J. Syst. Evol. Microbiol.">
        <title>The Global Catalogue of Microorganisms (GCM) 10K type strain sequencing project: providing services to taxonomists for standard genome sequencing and annotation.</title>
        <authorList>
            <consortium name="The Broad Institute Genomics Platform"/>
            <consortium name="The Broad Institute Genome Sequencing Center for Infectious Disease"/>
            <person name="Wu L."/>
            <person name="Ma J."/>
        </authorList>
    </citation>
    <scope>NUCLEOTIDE SEQUENCE [LARGE SCALE GENOMIC DNA]</scope>
    <source>
        <strain evidence="3 4">LMG 29247</strain>
    </source>
</reference>
<sequence length="204" mass="21138">MADSNASTGSDAGPNADPDEPPSRVALVETIESLEVDAREIEAAVAGGLAGGFQAALVIQLYDTDAIKRVGAIFGVPTLNGGWLTMFALGVLFALPFSVFVSSSIDAFVSKVMLLSSRNELLQKILVPLLKRSALTTTTLALGNGYGIVVGVVLSLFLVPIWLTVAMGVPMVIPNVTVGGLVGVVAWALYGGTLGLVYGLILEY</sequence>
<evidence type="ECO:0000256" key="1">
    <source>
        <dbReference type="SAM" id="MobiDB-lite"/>
    </source>
</evidence>
<keyword evidence="2" id="KW-0812">Transmembrane</keyword>
<accession>A0ABD5SLC1</accession>
<keyword evidence="2" id="KW-0472">Membrane</keyword>
<comment type="caution">
    <text evidence="3">The sequence shown here is derived from an EMBL/GenBank/DDBJ whole genome shotgun (WGS) entry which is preliminary data.</text>
</comment>
<organism evidence="3 4">
    <name type="scientific">Natrinema soli</name>
    <dbReference type="NCBI Taxonomy" id="1930624"/>
    <lineage>
        <taxon>Archaea</taxon>
        <taxon>Methanobacteriati</taxon>
        <taxon>Methanobacteriota</taxon>
        <taxon>Stenosarchaea group</taxon>
        <taxon>Halobacteria</taxon>
        <taxon>Halobacteriales</taxon>
        <taxon>Natrialbaceae</taxon>
        <taxon>Natrinema</taxon>
    </lineage>
</organism>
<evidence type="ECO:0000313" key="4">
    <source>
        <dbReference type="Proteomes" id="UP001596383"/>
    </source>
</evidence>